<proteinExistence type="predicted"/>
<feature type="compositionally biased region" description="Basic and acidic residues" evidence="2">
    <location>
        <begin position="360"/>
        <end position="373"/>
    </location>
</feature>
<dbReference type="Proteomes" id="UP001209486">
    <property type="component" value="Unassembled WGS sequence"/>
</dbReference>
<dbReference type="InterPro" id="IPR038404">
    <property type="entry name" value="TRAP_DctP_sf"/>
</dbReference>
<name>A0A7Y0U583_9ACTO</name>
<gene>
    <name evidence="4" type="ORF">FYZ43_03080</name>
    <name evidence="5" type="ORF">HHJ78_08785</name>
</gene>
<reference evidence="5 6" key="2">
    <citation type="submission" date="2020-04" db="EMBL/GenBank/DDBJ databases">
        <title>Antimicrobial susceptibility and clonality of vaginal-derived multi-drug resistant Mobiluncus isolates in China.</title>
        <authorList>
            <person name="Zhang X."/>
        </authorList>
    </citation>
    <scope>NUCLEOTIDE SEQUENCE [LARGE SCALE GENOMIC DNA]</scope>
    <source>
        <strain evidence="5 6">13</strain>
    </source>
</reference>
<comment type="caution">
    <text evidence="5">The sequence shown here is derived from an EMBL/GenBank/DDBJ whole genome shotgun (WGS) entry which is preliminary data.</text>
</comment>
<dbReference type="EMBL" id="VSZY01000003">
    <property type="protein sequence ID" value="MCU9968407.1"/>
    <property type="molecule type" value="Genomic_DNA"/>
</dbReference>
<dbReference type="NCBIfam" id="TIGR00787">
    <property type="entry name" value="dctP"/>
    <property type="match status" value="1"/>
</dbReference>
<dbReference type="AlphaFoldDB" id="A0A7Y0U583"/>
<feature type="region of interest" description="Disordered" evidence="2">
    <location>
        <begin position="340"/>
        <end position="373"/>
    </location>
</feature>
<dbReference type="Pfam" id="PF03480">
    <property type="entry name" value="DctP"/>
    <property type="match status" value="1"/>
</dbReference>
<sequence>MKTTKAGALAVAAMLLLTLSGCANLGGIDLTQVGKEGTTTYLKIALNQTESHPSYIALDHFGQRLAEKTNGRWKVDVYPNEQLGSQQEVVQFIKSGAIEMAIVSGTQLENLSKDFQVLNLPKAFKDVRHQMQVIRDPSIVGELFTSLEKRDNITVIGGFTQGSRSIYTRFGPVNKPADLKGKKIRVQESDMHIRMIELMGGSATPLSYGEVYTALQSGVLDGAENNEVSYLTQKHVEVAPYWSYTNHLVGLDYMIMRADLLKAMSDADRKIFLEEWDKAMVEHTKLWSQKTSEAIEGAKKAGAKMTKVEGDAFDKALAPLVDEFLTTKKQRELWDKIQAAQTGVSSSGATNSEADNSAESEAKNEIQDSRKGK</sequence>
<dbReference type="NCBIfam" id="NF037995">
    <property type="entry name" value="TRAP_S1"/>
    <property type="match status" value="1"/>
</dbReference>
<dbReference type="Proteomes" id="UP000578252">
    <property type="component" value="Unassembled WGS sequence"/>
</dbReference>
<evidence type="ECO:0000313" key="6">
    <source>
        <dbReference type="Proteomes" id="UP000578252"/>
    </source>
</evidence>
<dbReference type="Gene3D" id="3.40.190.170">
    <property type="entry name" value="Bacterial extracellular solute-binding protein, family 7"/>
    <property type="match status" value="1"/>
</dbReference>
<accession>A0A7Y0U583</accession>
<dbReference type="GO" id="GO:0030288">
    <property type="term" value="C:outer membrane-bounded periplasmic space"/>
    <property type="evidence" value="ECO:0007669"/>
    <property type="project" value="InterPro"/>
</dbReference>
<dbReference type="GO" id="GO:0055085">
    <property type="term" value="P:transmembrane transport"/>
    <property type="evidence" value="ECO:0007669"/>
    <property type="project" value="InterPro"/>
</dbReference>
<dbReference type="PROSITE" id="PS51257">
    <property type="entry name" value="PROKAR_LIPOPROTEIN"/>
    <property type="match status" value="1"/>
</dbReference>
<feature type="compositionally biased region" description="Polar residues" evidence="2">
    <location>
        <begin position="340"/>
        <end position="359"/>
    </location>
</feature>
<feature type="signal peptide" evidence="3">
    <location>
        <begin position="1"/>
        <end position="23"/>
    </location>
</feature>
<feature type="chain" id="PRO_5038402692" evidence="3">
    <location>
        <begin position="24"/>
        <end position="373"/>
    </location>
</feature>
<dbReference type="InterPro" id="IPR004682">
    <property type="entry name" value="TRAP_DctP"/>
</dbReference>
<evidence type="ECO:0000256" key="3">
    <source>
        <dbReference type="SAM" id="SignalP"/>
    </source>
</evidence>
<evidence type="ECO:0000256" key="2">
    <source>
        <dbReference type="SAM" id="MobiDB-lite"/>
    </source>
</evidence>
<dbReference type="PIRSF" id="PIRSF006470">
    <property type="entry name" value="DctB"/>
    <property type="match status" value="1"/>
</dbReference>
<dbReference type="RefSeq" id="WP_169770282.1">
    <property type="nucleotide sequence ID" value="NZ_JABCUP010000007.1"/>
</dbReference>
<evidence type="ECO:0000313" key="7">
    <source>
        <dbReference type="Proteomes" id="UP001209486"/>
    </source>
</evidence>
<reference evidence="4 7" key="1">
    <citation type="submission" date="2019-08" db="EMBL/GenBank/DDBJ databases">
        <title>Comparison of rpoB and gyrB Sequences from Mobiluncus Species and Development of a Multiplex PCR Method for Clinical Detection of Mobiluncus curtisii and Mobiluncus mulieris.</title>
        <authorList>
            <person name="Yang L."/>
            <person name="Shen Y."/>
            <person name="Xu G."/>
            <person name="Shu L.-B."/>
            <person name="Hu J."/>
            <person name="Zhang R."/>
            <person name="Wang Y."/>
            <person name="Zhou H.-W."/>
            <person name="Zhang X."/>
        </authorList>
    </citation>
    <scope>NUCLEOTIDE SEQUENCE [LARGE SCALE GENOMIC DNA]</scope>
    <source>
        <strain evidence="4 7">M26</strain>
    </source>
</reference>
<dbReference type="CDD" id="cd13671">
    <property type="entry name" value="PBP2_TRAP_SBP_like_3"/>
    <property type="match status" value="1"/>
</dbReference>
<dbReference type="EMBL" id="JABCUR010000007">
    <property type="protein sequence ID" value="NMW65609.1"/>
    <property type="molecule type" value="Genomic_DNA"/>
</dbReference>
<keyword evidence="1 3" id="KW-0732">Signal</keyword>
<evidence type="ECO:0000256" key="1">
    <source>
        <dbReference type="ARBA" id="ARBA00022729"/>
    </source>
</evidence>
<evidence type="ECO:0000313" key="4">
    <source>
        <dbReference type="EMBL" id="MCU9968407.1"/>
    </source>
</evidence>
<protein>
    <submittedName>
        <fullName evidence="5">TRAP transporter substrate-binding protein</fullName>
    </submittedName>
</protein>
<dbReference type="PANTHER" id="PTHR33376:SF2">
    <property type="entry name" value="DICARBOXYLATE-BINDING PERIPLASMIC PROTEIN"/>
    <property type="match status" value="1"/>
</dbReference>
<dbReference type="GO" id="GO:0030246">
    <property type="term" value="F:carbohydrate binding"/>
    <property type="evidence" value="ECO:0007669"/>
    <property type="project" value="TreeGrafter"/>
</dbReference>
<organism evidence="5 6">
    <name type="scientific">Mobiluncus mulieris</name>
    <dbReference type="NCBI Taxonomy" id="2052"/>
    <lineage>
        <taxon>Bacteria</taxon>
        <taxon>Bacillati</taxon>
        <taxon>Actinomycetota</taxon>
        <taxon>Actinomycetes</taxon>
        <taxon>Actinomycetales</taxon>
        <taxon>Actinomycetaceae</taxon>
        <taxon>Mobiluncus</taxon>
    </lineage>
</organism>
<dbReference type="PANTHER" id="PTHR33376">
    <property type="match status" value="1"/>
</dbReference>
<dbReference type="InterPro" id="IPR018389">
    <property type="entry name" value="DctP_fam"/>
</dbReference>
<evidence type="ECO:0000313" key="5">
    <source>
        <dbReference type="EMBL" id="NMW65609.1"/>
    </source>
</evidence>